<sequence>MDNKKVWFVTGASKGLGRSLVKQLLGKGYKVAATSRSIEDLRKIATDEDFLPLAVDLKNENSIQAAVKETISRFGRIDVLVNNAGYGQVGSIEELSDAESRSNFDVNVFGLLNVTRNILPQMRAQQSGQIFNISSIAGFTGGFPGFGIYCATKFAVDGLSESLAAEVKPFGISVTIVSPGYFRTDFLTSGSLGVPANPLAAYEAVRATQHAHQEEINGNQPGDPEKAVAAIIDIADMENAPLHLFLGEDAYNLAYQKIAALEAELEQWKEVTVGTAIA</sequence>
<dbReference type="PANTHER" id="PTHR43976">
    <property type="entry name" value="SHORT CHAIN DEHYDROGENASE"/>
    <property type="match status" value="1"/>
</dbReference>
<organism evidence="5 6">
    <name type="scientific">Chitinophaga ginsengisegetis</name>
    <dbReference type="NCBI Taxonomy" id="393003"/>
    <lineage>
        <taxon>Bacteria</taxon>
        <taxon>Pseudomonadati</taxon>
        <taxon>Bacteroidota</taxon>
        <taxon>Chitinophagia</taxon>
        <taxon>Chitinophagales</taxon>
        <taxon>Chitinophagaceae</taxon>
        <taxon>Chitinophaga</taxon>
    </lineage>
</organism>
<accession>A0A1T5NVY6</accession>
<dbReference type="FunFam" id="3.40.50.720:FF:000084">
    <property type="entry name" value="Short-chain dehydrogenase reductase"/>
    <property type="match status" value="1"/>
</dbReference>
<dbReference type="InterPro" id="IPR002347">
    <property type="entry name" value="SDR_fam"/>
</dbReference>
<reference evidence="5 6" key="1">
    <citation type="submission" date="2017-02" db="EMBL/GenBank/DDBJ databases">
        <authorList>
            <person name="Peterson S.W."/>
        </authorList>
    </citation>
    <scope>NUCLEOTIDE SEQUENCE [LARGE SCALE GENOMIC DNA]</scope>
    <source>
        <strain evidence="5 6">DSM 18108</strain>
    </source>
</reference>
<feature type="domain" description="Ketoreductase" evidence="4">
    <location>
        <begin position="5"/>
        <end position="180"/>
    </location>
</feature>
<dbReference type="STRING" id="393003.SAMN05660461_2900"/>
<dbReference type="Gene3D" id="3.40.50.720">
    <property type="entry name" value="NAD(P)-binding Rossmann-like Domain"/>
    <property type="match status" value="1"/>
</dbReference>
<dbReference type="PRINTS" id="PR00081">
    <property type="entry name" value="GDHRDH"/>
</dbReference>
<dbReference type="InterPro" id="IPR051911">
    <property type="entry name" value="SDR_oxidoreductase"/>
</dbReference>
<keyword evidence="6" id="KW-1185">Reference proteome</keyword>
<dbReference type="EMBL" id="FUZZ01000002">
    <property type="protein sequence ID" value="SKD04640.1"/>
    <property type="molecule type" value="Genomic_DNA"/>
</dbReference>
<dbReference type="PRINTS" id="PR00080">
    <property type="entry name" value="SDRFAMILY"/>
</dbReference>
<evidence type="ECO:0000313" key="5">
    <source>
        <dbReference type="EMBL" id="SKD04640.1"/>
    </source>
</evidence>
<dbReference type="Proteomes" id="UP000190166">
    <property type="component" value="Unassembled WGS sequence"/>
</dbReference>
<name>A0A1T5NVY6_9BACT</name>
<evidence type="ECO:0000256" key="3">
    <source>
        <dbReference type="RuleBase" id="RU000363"/>
    </source>
</evidence>
<dbReference type="SUPFAM" id="SSF51735">
    <property type="entry name" value="NAD(P)-binding Rossmann-fold domains"/>
    <property type="match status" value="1"/>
</dbReference>
<protein>
    <submittedName>
        <fullName evidence="5">Short-chain dehydrogenase</fullName>
    </submittedName>
</protein>
<evidence type="ECO:0000259" key="4">
    <source>
        <dbReference type="SMART" id="SM00822"/>
    </source>
</evidence>
<comment type="similarity">
    <text evidence="1 3">Belongs to the short-chain dehydrogenases/reductases (SDR) family.</text>
</comment>
<evidence type="ECO:0000256" key="1">
    <source>
        <dbReference type="ARBA" id="ARBA00006484"/>
    </source>
</evidence>
<dbReference type="PROSITE" id="PS00061">
    <property type="entry name" value="ADH_SHORT"/>
    <property type="match status" value="1"/>
</dbReference>
<dbReference type="NCBIfam" id="NF004824">
    <property type="entry name" value="PRK06180.1"/>
    <property type="match status" value="1"/>
</dbReference>
<proteinExistence type="inferred from homology"/>
<evidence type="ECO:0000256" key="2">
    <source>
        <dbReference type="ARBA" id="ARBA00023002"/>
    </source>
</evidence>
<dbReference type="SMART" id="SM00822">
    <property type="entry name" value="PKS_KR"/>
    <property type="match status" value="1"/>
</dbReference>
<dbReference type="InterPro" id="IPR057326">
    <property type="entry name" value="KR_dom"/>
</dbReference>
<dbReference type="InterPro" id="IPR036291">
    <property type="entry name" value="NAD(P)-bd_dom_sf"/>
</dbReference>
<dbReference type="CDD" id="cd05374">
    <property type="entry name" value="17beta-HSD-like_SDR_c"/>
    <property type="match status" value="1"/>
</dbReference>
<gene>
    <name evidence="5" type="ORF">SAMN05660461_2900</name>
</gene>
<dbReference type="PANTHER" id="PTHR43976:SF16">
    <property type="entry name" value="SHORT-CHAIN DEHYDROGENASE_REDUCTASE FAMILY PROTEIN"/>
    <property type="match status" value="1"/>
</dbReference>
<dbReference type="AlphaFoldDB" id="A0A1T5NVY6"/>
<dbReference type="GO" id="GO:0016491">
    <property type="term" value="F:oxidoreductase activity"/>
    <property type="evidence" value="ECO:0007669"/>
    <property type="project" value="UniProtKB-KW"/>
</dbReference>
<evidence type="ECO:0000313" key="6">
    <source>
        <dbReference type="Proteomes" id="UP000190166"/>
    </source>
</evidence>
<dbReference type="RefSeq" id="WP_079470207.1">
    <property type="nucleotide sequence ID" value="NZ_FUZZ01000002.1"/>
</dbReference>
<keyword evidence="2" id="KW-0560">Oxidoreductase</keyword>
<dbReference type="Pfam" id="PF00106">
    <property type="entry name" value="adh_short"/>
    <property type="match status" value="1"/>
</dbReference>
<dbReference type="InterPro" id="IPR020904">
    <property type="entry name" value="Sc_DH/Rdtase_CS"/>
</dbReference>